<gene>
    <name evidence="4" type="ORF">S01H4_17689</name>
</gene>
<organism evidence="4">
    <name type="scientific">marine sediment metagenome</name>
    <dbReference type="NCBI Taxonomy" id="412755"/>
    <lineage>
        <taxon>unclassified sequences</taxon>
        <taxon>metagenomes</taxon>
        <taxon>ecological metagenomes</taxon>
    </lineage>
</organism>
<proteinExistence type="predicted"/>
<dbReference type="InterPro" id="IPR001091">
    <property type="entry name" value="RM_Methyltransferase"/>
</dbReference>
<evidence type="ECO:0000313" key="4">
    <source>
        <dbReference type="EMBL" id="GAG63843.1"/>
    </source>
</evidence>
<dbReference type="GO" id="GO:0003677">
    <property type="term" value="F:DNA binding"/>
    <property type="evidence" value="ECO:0007669"/>
    <property type="project" value="InterPro"/>
</dbReference>
<dbReference type="Gene3D" id="3.40.50.150">
    <property type="entry name" value="Vaccinia Virus protein VP39"/>
    <property type="match status" value="1"/>
</dbReference>
<protein>
    <recommendedName>
        <fullName evidence="3">DNA methylase N-4/N-6 domain-containing protein</fullName>
    </recommendedName>
</protein>
<reference evidence="4" key="1">
    <citation type="journal article" date="2014" name="Front. Microbiol.">
        <title>High frequency of phylogenetically diverse reductive dehalogenase-homologous genes in deep subseafloor sedimentary metagenomes.</title>
        <authorList>
            <person name="Kawai M."/>
            <person name="Futagami T."/>
            <person name="Toyoda A."/>
            <person name="Takaki Y."/>
            <person name="Nishi S."/>
            <person name="Hori S."/>
            <person name="Arai W."/>
            <person name="Tsubouchi T."/>
            <person name="Morono Y."/>
            <person name="Uchiyama I."/>
            <person name="Ito T."/>
            <person name="Fujiyama A."/>
            <person name="Inagaki F."/>
            <person name="Takami H."/>
        </authorList>
    </citation>
    <scope>NUCLEOTIDE SEQUENCE</scope>
    <source>
        <strain evidence="4">Expedition CK06-06</strain>
    </source>
</reference>
<keyword evidence="1" id="KW-0489">Methyltransferase</keyword>
<keyword evidence="2" id="KW-0808">Transferase</keyword>
<dbReference type="InterPro" id="IPR029063">
    <property type="entry name" value="SAM-dependent_MTases_sf"/>
</dbReference>
<dbReference type="EMBL" id="BART01007806">
    <property type="protein sequence ID" value="GAG63843.1"/>
    <property type="molecule type" value="Genomic_DNA"/>
</dbReference>
<dbReference type="PRINTS" id="PR00508">
    <property type="entry name" value="S21N4MTFRASE"/>
</dbReference>
<evidence type="ECO:0000259" key="3">
    <source>
        <dbReference type="Pfam" id="PF01555"/>
    </source>
</evidence>
<evidence type="ECO:0000256" key="2">
    <source>
        <dbReference type="ARBA" id="ARBA00022679"/>
    </source>
</evidence>
<comment type="caution">
    <text evidence="4">The sequence shown here is derived from an EMBL/GenBank/DDBJ whole genome shotgun (WGS) entry which is preliminary data.</text>
</comment>
<dbReference type="Pfam" id="PF01555">
    <property type="entry name" value="N6_N4_Mtase"/>
    <property type="match status" value="1"/>
</dbReference>
<feature type="non-terminal residue" evidence="4">
    <location>
        <position position="261"/>
    </location>
</feature>
<dbReference type="SUPFAM" id="SSF53335">
    <property type="entry name" value="S-adenosyl-L-methionine-dependent methyltransferases"/>
    <property type="match status" value="1"/>
</dbReference>
<dbReference type="AlphaFoldDB" id="X0ZTS0"/>
<name>X0ZTS0_9ZZZZ</name>
<dbReference type="GO" id="GO:0032259">
    <property type="term" value="P:methylation"/>
    <property type="evidence" value="ECO:0007669"/>
    <property type="project" value="UniProtKB-KW"/>
</dbReference>
<sequence>MRDIPNDSVDLVFGSPPYEDARTYGIDFKLKGQDWVDWMVEIYEESIRISKGLVAFVIQGRTRKFKWSCTPALLITDLHRAGFNVRNPPIYNRSGIPGSGGPDWLRSDYEWVVCVSKPGRLVWSDNVACGHEPICGPGGDPTHRKKDGERVRRAFRVGKTIKTAPHASHGGRSGTINKDGTITRKDGSIYEAPKIANPGNVIRCSGGHLGNKLAHENEAPFPLKLAEFFVKSFCPPNGTTLDPFCGSSTTGHACVLNGRNY</sequence>
<evidence type="ECO:0000256" key="1">
    <source>
        <dbReference type="ARBA" id="ARBA00022603"/>
    </source>
</evidence>
<accession>X0ZTS0</accession>
<dbReference type="GO" id="GO:0008170">
    <property type="term" value="F:N-methyltransferase activity"/>
    <property type="evidence" value="ECO:0007669"/>
    <property type="project" value="InterPro"/>
</dbReference>
<feature type="domain" description="DNA methylase N-4/N-6" evidence="3">
    <location>
        <begin position="9"/>
        <end position="261"/>
    </location>
</feature>
<dbReference type="InterPro" id="IPR002941">
    <property type="entry name" value="DNA_methylase_N4/N6"/>
</dbReference>